<keyword evidence="2" id="KW-1185">Reference proteome</keyword>
<reference evidence="1 2" key="1">
    <citation type="submission" date="2013-09" db="EMBL/GenBank/DDBJ databases">
        <title>Whole genome shotgun sequence of Vibrio proteolyticus NBRC 13287.</title>
        <authorList>
            <person name="Isaki S."/>
            <person name="Hosoyama A."/>
            <person name="Numata M."/>
            <person name="Hashimoto M."/>
            <person name="Hosoyama Y."/>
            <person name="Tsuchikane K."/>
            <person name="Noguchi M."/>
            <person name="Hirakata S."/>
            <person name="Ichikawa N."/>
            <person name="Ohji S."/>
            <person name="Yamazoe A."/>
            <person name="Fujita N."/>
        </authorList>
    </citation>
    <scope>NUCLEOTIDE SEQUENCE [LARGE SCALE GENOMIC DNA]</scope>
    <source>
        <strain evidence="1 2">NBRC 13287</strain>
    </source>
</reference>
<gene>
    <name evidence="1" type="ORF">VPR01S_01_02910</name>
</gene>
<protein>
    <submittedName>
        <fullName evidence="1">Uncharacterized protein</fullName>
    </submittedName>
</protein>
<dbReference type="EMBL" id="BATJ01000001">
    <property type="protein sequence ID" value="GAD65518.1"/>
    <property type="molecule type" value="Genomic_DNA"/>
</dbReference>
<dbReference type="AlphaFoldDB" id="U3BFL4"/>
<comment type="caution">
    <text evidence="1">The sequence shown here is derived from an EMBL/GenBank/DDBJ whole genome shotgun (WGS) entry which is preliminary data.</text>
</comment>
<accession>U3BFL4</accession>
<dbReference type="Proteomes" id="UP000016570">
    <property type="component" value="Unassembled WGS sequence"/>
</dbReference>
<dbReference type="STRING" id="1219065.VPR01S_01_02910"/>
<evidence type="ECO:0000313" key="2">
    <source>
        <dbReference type="Proteomes" id="UP000016570"/>
    </source>
</evidence>
<organism evidence="1 2">
    <name type="scientific">Vibrio proteolyticus NBRC 13287</name>
    <dbReference type="NCBI Taxonomy" id="1219065"/>
    <lineage>
        <taxon>Bacteria</taxon>
        <taxon>Pseudomonadati</taxon>
        <taxon>Pseudomonadota</taxon>
        <taxon>Gammaproteobacteria</taxon>
        <taxon>Vibrionales</taxon>
        <taxon>Vibrionaceae</taxon>
        <taxon>Vibrio</taxon>
    </lineage>
</organism>
<name>U3BFL4_VIBPR</name>
<dbReference type="eggNOG" id="ENOG5031UMW">
    <property type="taxonomic scope" value="Bacteria"/>
</dbReference>
<proteinExistence type="predicted"/>
<evidence type="ECO:0000313" key="1">
    <source>
        <dbReference type="EMBL" id="GAD65518.1"/>
    </source>
</evidence>
<sequence length="118" mass="13263">MFENAVKASELKHILSSLPDHDDPVIVTGEEWLPEQLVDARRDGELLFLNFDSAPEDIQGEEEGRGFVEHEIDMIHLRLKEILDSDSDSHTKADAMLALLLAAHEKTSSEVIELLETD</sequence>